<name>A0A1J5P4F7_9ZZZZ</name>
<gene>
    <name evidence="1" type="ORF">GALL_519870</name>
</gene>
<organism evidence="1">
    <name type="scientific">mine drainage metagenome</name>
    <dbReference type="NCBI Taxonomy" id="410659"/>
    <lineage>
        <taxon>unclassified sequences</taxon>
        <taxon>metagenomes</taxon>
        <taxon>ecological metagenomes</taxon>
    </lineage>
</organism>
<evidence type="ECO:0000313" key="1">
    <source>
        <dbReference type="EMBL" id="OIQ66441.1"/>
    </source>
</evidence>
<comment type="caution">
    <text evidence="1">The sequence shown here is derived from an EMBL/GenBank/DDBJ whole genome shotgun (WGS) entry which is preliminary data.</text>
</comment>
<dbReference type="PANTHER" id="PTHR34351:SF1">
    <property type="entry name" value="SLR1927 PROTEIN"/>
    <property type="match status" value="1"/>
</dbReference>
<accession>A0A1J5P4F7</accession>
<evidence type="ECO:0008006" key="2">
    <source>
        <dbReference type="Google" id="ProtNLM"/>
    </source>
</evidence>
<protein>
    <recommendedName>
        <fullName evidence="2">DUF58 domain-containing protein</fullName>
    </recommendedName>
</protein>
<dbReference type="AlphaFoldDB" id="A0A1J5P4F7"/>
<dbReference type="EMBL" id="MLJW01006595">
    <property type="protein sequence ID" value="OIQ66441.1"/>
    <property type="molecule type" value="Genomic_DNA"/>
</dbReference>
<proteinExistence type="predicted"/>
<sequence>MQRWPRLRLLTRWPLGLWRAWSVWQPQREVWVCPTPEADPPPLPVAAADTGGERAGDELDELRAWRHGDAPRQVLWRKSADGELTVRAASPGAVERWLDWNALALADEARLQRLCAWVLAADAAGARYGLRLPGVELAPAGGAGQRRRCLRALAEWAR</sequence>
<reference evidence="1" key="1">
    <citation type="submission" date="2016-10" db="EMBL/GenBank/DDBJ databases">
        <title>Sequence of Gallionella enrichment culture.</title>
        <authorList>
            <person name="Poehlein A."/>
            <person name="Muehling M."/>
            <person name="Daniel R."/>
        </authorList>
    </citation>
    <scope>NUCLEOTIDE SEQUENCE</scope>
</reference>
<dbReference type="PANTHER" id="PTHR34351">
    <property type="entry name" value="SLR1927 PROTEIN-RELATED"/>
    <property type="match status" value="1"/>
</dbReference>